<reference evidence="2" key="2">
    <citation type="submission" date="2020-11" db="EMBL/GenBank/DDBJ databases">
        <authorList>
            <person name="McCartney M.A."/>
            <person name="Auch B."/>
            <person name="Kono T."/>
            <person name="Mallez S."/>
            <person name="Becker A."/>
            <person name="Gohl D.M."/>
            <person name="Silverstein K.A.T."/>
            <person name="Koren S."/>
            <person name="Bechman K.B."/>
            <person name="Herman A."/>
            <person name="Abrahante J.E."/>
            <person name="Garbe J."/>
        </authorList>
    </citation>
    <scope>NUCLEOTIDE SEQUENCE</scope>
    <source>
        <strain evidence="2">Duluth1</strain>
        <tissue evidence="2">Whole animal</tissue>
    </source>
</reference>
<gene>
    <name evidence="2" type="ORF">DPMN_093452</name>
</gene>
<protein>
    <submittedName>
        <fullName evidence="2">Uncharacterized protein</fullName>
    </submittedName>
</protein>
<feature type="compositionally biased region" description="Polar residues" evidence="1">
    <location>
        <begin position="64"/>
        <end position="73"/>
    </location>
</feature>
<feature type="compositionally biased region" description="Acidic residues" evidence="1">
    <location>
        <begin position="30"/>
        <end position="42"/>
    </location>
</feature>
<keyword evidence="3" id="KW-1185">Reference proteome</keyword>
<evidence type="ECO:0000256" key="1">
    <source>
        <dbReference type="SAM" id="MobiDB-lite"/>
    </source>
</evidence>
<proteinExistence type="predicted"/>
<dbReference type="EMBL" id="JAIWYP010000003">
    <property type="protein sequence ID" value="KAH3850976.1"/>
    <property type="molecule type" value="Genomic_DNA"/>
</dbReference>
<dbReference type="AlphaFoldDB" id="A0A9D4L5S1"/>
<feature type="region of interest" description="Disordered" evidence="1">
    <location>
        <begin position="56"/>
        <end position="79"/>
    </location>
</feature>
<sequence length="137" mass="15257">MMKGAVVDWKCRECSRPAEVKPEVPMETADTAEESELTEEVPPEVPMKTADITEESELTVPEISESQDSSYMSEISGDTRRDEIEDRLFNITGRNIEAPIVPLDQSILERPLDDVIPEDRPVTYEVISGEVSEAATS</sequence>
<organism evidence="2 3">
    <name type="scientific">Dreissena polymorpha</name>
    <name type="common">Zebra mussel</name>
    <name type="synonym">Mytilus polymorpha</name>
    <dbReference type="NCBI Taxonomy" id="45954"/>
    <lineage>
        <taxon>Eukaryota</taxon>
        <taxon>Metazoa</taxon>
        <taxon>Spiralia</taxon>
        <taxon>Lophotrochozoa</taxon>
        <taxon>Mollusca</taxon>
        <taxon>Bivalvia</taxon>
        <taxon>Autobranchia</taxon>
        <taxon>Heteroconchia</taxon>
        <taxon>Euheterodonta</taxon>
        <taxon>Imparidentia</taxon>
        <taxon>Neoheterodontei</taxon>
        <taxon>Myida</taxon>
        <taxon>Dreissenoidea</taxon>
        <taxon>Dreissenidae</taxon>
        <taxon>Dreissena</taxon>
    </lineage>
</organism>
<evidence type="ECO:0000313" key="2">
    <source>
        <dbReference type="EMBL" id="KAH3850976.1"/>
    </source>
</evidence>
<evidence type="ECO:0000313" key="3">
    <source>
        <dbReference type="Proteomes" id="UP000828390"/>
    </source>
</evidence>
<reference evidence="2" key="1">
    <citation type="journal article" date="2019" name="bioRxiv">
        <title>The Genome of the Zebra Mussel, Dreissena polymorpha: A Resource for Invasive Species Research.</title>
        <authorList>
            <person name="McCartney M.A."/>
            <person name="Auch B."/>
            <person name="Kono T."/>
            <person name="Mallez S."/>
            <person name="Zhang Y."/>
            <person name="Obille A."/>
            <person name="Becker A."/>
            <person name="Abrahante J.E."/>
            <person name="Garbe J."/>
            <person name="Badalamenti J.P."/>
            <person name="Herman A."/>
            <person name="Mangelson H."/>
            <person name="Liachko I."/>
            <person name="Sullivan S."/>
            <person name="Sone E.D."/>
            <person name="Koren S."/>
            <person name="Silverstein K.A.T."/>
            <person name="Beckman K.B."/>
            <person name="Gohl D.M."/>
        </authorList>
    </citation>
    <scope>NUCLEOTIDE SEQUENCE</scope>
    <source>
        <strain evidence="2">Duluth1</strain>
        <tissue evidence="2">Whole animal</tissue>
    </source>
</reference>
<name>A0A9D4L5S1_DREPO</name>
<dbReference type="Proteomes" id="UP000828390">
    <property type="component" value="Unassembled WGS sequence"/>
</dbReference>
<accession>A0A9D4L5S1</accession>
<feature type="region of interest" description="Disordered" evidence="1">
    <location>
        <begin position="16"/>
        <end position="43"/>
    </location>
</feature>
<comment type="caution">
    <text evidence="2">The sequence shown here is derived from an EMBL/GenBank/DDBJ whole genome shotgun (WGS) entry which is preliminary data.</text>
</comment>